<dbReference type="EMBL" id="JAACJL010000044">
    <property type="protein sequence ID" value="KAF4614986.1"/>
    <property type="molecule type" value="Genomic_DNA"/>
</dbReference>
<feature type="domain" description="F-box" evidence="2">
    <location>
        <begin position="77"/>
        <end position="128"/>
    </location>
</feature>
<name>A0A8H4QPX9_9AGAR</name>
<reference evidence="3 4" key="1">
    <citation type="submission" date="2019-12" db="EMBL/GenBank/DDBJ databases">
        <authorList>
            <person name="Floudas D."/>
            <person name="Bentzer J."/>
            <person name="Ahren D."/>
            <person name="Johansson T."/>
            <person name="Persson P."/>
            <person name="Tunlid A."/>
        </authorList>
    </citation>
    <scope>NUCLEOTIDE SEQUENCE [LARGE SCALE GENOMIC DNA]</scope>
    <source>
        <strain evidence="3 4">CBS 102.39</strain>
    </source>
</reference>
<sequence>MRRSSRVACKKSQPSEQISEEDYQMEEINPNHDGSDADEQESSSTTRKRRGTKRKNAPTKAGNPAPKKRVRGTRGLLKGLLDMPMDILVEIFGHLNPLDLLHLTRTTKAFREFLLVKNADSHAIWKESIANVPGLPPCPEDMSEPRYTHLAFVNICHKCDKKATSVQVFWYLRLRLCKQCAEQDFEYRYWDLELIEQLPFQPLLDLLPYDSDFGTHYGTGGQWYHEYHKAEDKKAWLDNKVATQKRLRAHAEKCKIWLTQREEAIRASKLSVIAARKARILDNLKRLGWSEEIAFLEGTDEDLRQGVHPLEHPAVVKASRKAATDRVVSELEPLLVEHMQGIKKGRLRNERANLVRKSFPILQDVHQTYVDSLPANSIYPSVADVFFHPDVQEILNSHLGTGVKSEDFDVIRPHYREIVSQVMAELENQVIALIPSSCIPEGCNGSEVLQLSTITFTCECKDLSRSRSRYPEGVAGLRYPEILAHRCATTTRTRGYDSPLQSSSFLGFEDDICQDLLTIATQFGITRWNAMRKIQFHEEGFQILSDALKMCGRDPTTTTLANMESGSEAPMFECLTCDDKYEGRLIMPWDALVSHKWDTHSQRKNTITTKDMPFCLVNGTDAALARARLLEDQQRHEAARGFTGMICMHCKETGNTTDLAEHALEKHNLSRITEKDIARNVGHNTSKEDERPFTYYLWTPIIRPHEPDFDSQQDMA</sequence>
<comment type="caution">
    <text evidence="3">The sequence shown here is derived from an EMBL/GenBank/DDBJ whole genome shotgun (WGS) entry which is preliminary data.</text>
</comment>
<protein>
    <recommendedName>
        <fullName evidence="2">F-box domain-containing protein</fullName>
    </recommendedName>
</protein>
<dbReference type="InterPro" id="IPR001810">
    <property type="entry name" value="F-box_dom"/>
</dbReference>
<gene>
    <name evidence="3" type="ORF">D9613_003359</name>
</gene>
<dbReference type="PROSITE" id="PS50181">
    <property type="entry name" value="FBOX"/>
    <property type="match status" value="1"/>
</dbReference>
<dbReference type="InterPro" id="IPR036047">
    <property type="entry name" value="F-box-like_dom_sf"/>
</dbReference>
<dbReference type="Proteomes" id="UP000521872">
    <property type="component" value="Unassembled WGS sequence"/>
</dbReference>
<evidence type="ECO:0000313" key="3">
    <source>
        <dbReference type="EMBL" id="KAF4614986.1"/>
    </source>
</evidence>
<dbReference type="AlphaFoldDB" id="A0A8H4QPX9"/>
<evidence type="ECO:0000259" key="2">
    <source>
        <dbReference type="PROSITE" id="PS50181"/>
    </source>
</evidence>
<evidence type="ECO:0000256" key="1">
    <source>
        <dbReference type="SAM" id="MobiDB-lite"/>
    </source>
</evidence>
<proteinExistence type="predicted"/>
<feature type="region of interest" description="Disordered" evidence="1">
    <location>
        <begin position="1"/>
        <end position="72"/>
    </location>
</feature>
<accession>A0A8H4QPX9</accession>
<keyword evidence="4" id="KW-1185">Reference proteome</keyword>
<dbReference type="CDD" id="cd09917">
    <property type="entry name" value="F-box_SF"/>
    <property type="match status" value="1"/>
</dbReference>
<feature type="compositionally biased region" description="Basic residues" evidence="1">
    <location>
        <begin position="46"/>
        <end position="57"/>
    </location>
</feature>
<organism evidence="3 4">
    <name type="scientific">Agrocybe pediades</name>
    <dbReference type="NCBI Taxonomy" id="84607"/>
    <lineage>
        <taxon>Eukaryota</taxon>
        <taxon>Fungi</taxon>
        <taxon>Dikarya</taxon>
        <taxon>Basidiomycota</taxon>
        <taxon>Agaricomycotina</taxon>
        <taxon>Agaricomycetes</taxon>
        <taxon>Agaricomycetidae</taxon>
        <taxon>Agaricales</taxon>
        <taxon>Agaricineae</taxon>
        <taxon>Strophariaceae</taxon>
        <taxon>Agrocybe</taxon>
    </lineage>
</organism>
<evidence type="ECO:0000313" key="4">
    <source>
        <dbReference type="Proteomes" id="UP000521872"/>
    </source>
</evidence>
<dbReference type="Pfam" id="PF00646">
    <property type="entry name" value="F-box"/>
    <property type="match status" value="1"/>
</dbReference>
<dbReference type="SUPFAM" id="SSF81383">
    <property type="entry name" value="F-box domain"/>
    <property type="match status" value="1"/>
</dbReference>